<gene>
    <name evidence="4" type="ORF">IPF40_09770</name>
</gene>
<protein>
    <submittedName>
        <fullName evidence="4">FHA domain-containing protein</fullName>
    </submittedName>
</protein>
<proteinExistence type="predicted"/>
<evidence type="ECO:0000259" key="3">
    <source>
        <dbReference type="PROSITE" id="PS50006"/>
    </source>
</evidence>
<accession>A0A934X577</accession>
<dbReference type="Proteomes" id="UP000718281">
    <property type="component" value="Unassembled WGS sequence"/>
</dbReference>
<dbReference type="InterPro" id="IPR008984">
    <property type="entry name" value="SMAD_FHA_dom_sf"/>
</dbReference>
<dbReference type="SUPFAM" id="SSF49879">
    <property type="entry name" value="SMAD/FHA domain"/>
    <property type="match status" value="1"/>
</dbReference>
<dbReference type="EMBL" id="JADIXZ010000004">
    <property type="protein sequence ID" value="MBK6301312.1"/>
    <property type="molecule type" value="Genomic_DNA"/>
</dbReference>
<feature type="region of interest" description="Disordered" evidence="2">
    <location>
        <begin position="307"/>
        <end position="359"/>
    </location>
</feature>
<dbReference type="Gene3D" id="2.60.200.20">
    <property type="match status" value="1"/>
</dbReference>
<feature type="region of interest" description="Disordered" evidence="2">
    <location>
        <begin position="217"/>
        <end position="261"/>
    </location>
</feature>
<sequence>MSDDVRTAVTYRPGQWVGISGGNVGVLLCAELDHPLVVPLHERVAAGGGVDDLLEAILAEGLRTTSAFALAERHGSQIRVLVRGDAIADVADGSGGNTRVRSETGMWADRRLEGSGVLLRSFTSDPTGPTLPLRSGIAQASALCLGQVGTSVPAVAEASPAAAAPAEGEGVTDPADEAGHETTALASLPQIVEEEIVGDPDDAFDDLLKHTLLERPRPRPAQAPSAPSADPPAAPTPTTGLDGIRSPIGSEVDGRTLGPDEWPEMVALPALPAEPPLVDHRIVPPPPAGPNIIDAMPDFGDWNDAVGLPAPGPRPTQALPPSPAPVSYLQQAGPTPSAAQPPARVASLPPRSTHAARPDLTVNRSMLVGSGGAARAMAPEVQAGRCPQGHLSPAHAAVCRVCGVPLPPQNAVWVPRPILGRLVFSNGDIVTLDRGLVLGRSPSLPAGHNGEQPNLVKLNDPTLEVSSQHLEVRLDHWYVLVLDLGSTNGTLVTLPGQQPLRLRPGTPQPIEPGTVVNLADVLTFVFEVTA</sequence>
<dbReference type="SMART" id="SM00240">
    <property type="entry name" value="FHA"/>
    <property type="match status" value="1"/>
</dbReference>
<evidence type="ECO:0000256" key="1">
    <source>
        <dbReference type="ARBA" id="ARBA00022553"/>
    </source>
</evidence>
<dbReference type="PROSITE" id="PS50006">
    <property type="entry name" value="FHA_DOMAIN"/>
    <property type="match status" value="1"/>
</dbReference>
<comment type="caution">
    <text evidence="4">The sequence shown here is derived from an EMBL/GenBank/DDBJ whole genome shotgun (WGS) entry which is preliminary data.</text>
</comment>
<keyword evidence="1" id="KW-0597">Phosphoprotein</keyword>
<dbReference type="CDD" id="cd00060">
    <property type="entry name" value="FHA"/>
    <property type="match status" value="1"/>
</dbReference>
<feature type="compositionally biased region" description="Polar residues" evidence="2">
    <location>
        <begin position="328"/>
        <end position="338"/>
    </location>
</feature>
<dbReference type="Pfam" id="PF00498">
    <property type="entry name" value="FHA"/>
    <property type="match status" value="1"/>
</dbReference>
<organism evidence="4 5">
    <name type="scientific">Candidatus Phosphoribacter hodrii</name>
    <dbReference type="NCBI Taxonomy" id="2953743"/>
    <lineage>
        <taxon>Bacteria</taxon>
        <taxon>Bacillati</taxon>
        <taxon>Actinomycetota</taxon>
        <taxon>Actinomycetes</taxon>
        <taxon>Micrococcales</taxon>
        <taxon>Dermatophilaceae</taxon>
        <taxon>Candidatus Phosphoribacter</taxon>
    </lineage>
</organism>
<feature type="domain" description="FHA" evidence="3">
    <location>
        <begin position="436"/>
        <end position="493"/>
    </location>
</feature>
<dbReference type="InterPro" id="IPR000253">
    <property type="entry name" value="FHA_dom"/>
</dbReference>
<dbReference type="AlphaFoldDB" id="A0A934X577"/>
<evidence type="ECO:0000313" key="5">
    <source>
        <dbReference type="Proteomes" id="UP000718281"/>
    </source>
</evidence>
<reference evidence="4 5" key="1">
    <citation type="submission" date="2020-10" db="EMBL/GenBank/DDBJ databases">
        <title>Connecting structure to function with the recovery of over 1000 high-quality activated sludge metagenome-assembled genomes encoding full-length rRNA genes using long-read sequencing.</title>
        <authorList>
            <person name="Singleton C.M."/>
            <person name="Petriglieri F."/>
            <person name="Kristensen J.M."/>
            <person name="Kirkegaard R.H."/>
            <person name="Michaelsen T.Y."/>
            <person name="Andersen M.H."/>
            <person name="Karst S.M."/>
            <person name="Dueholm M.S."/>
            <person name="Nielsen P.H."/>
            <person name="Albertsen M."/>
        </authorList>
    </citation>
    <scope>NUCLEOTIDE SEQUENCE [LARGE SCALE GENOMIC DNA]</scope>
    <source>
        <strain evidence="4">AalE_18-Q3-R2-46_BAT3C.188</strain>
    </source>
</reference>
<feature type="compositionally biased region" description="Pro residues" evidence="2">
    <location>
        <begin position="310"/>
        <end position="324"/>
    </location>
</feature>
<evidence type="ECO:0000256" key="2">
    <source>
        <dbReference type="SAM" id="MobiDB-lite"/>
    </source>
</evidence>
<name>A0A934X577_9MICO</name>
<evidence type="ECO:0000313" key="4">
    <source>
        <dbReference type="EMBL" id="MBK6301312.1"/>
    </source>
</evidence>